<sequence length="89" mass="10008">MQRTEHGLGRWRDLLVTATMGWWGLNPLAALAVLYFIAQEGRECFRKREAKRRQDVAGSITALRVPAVPGSRRRSDSQDDAPVTRDQGS</sequence>
<keyword evidence="2" id="KW-1133">Transmembrane helix</keyword>
<reference evidence="3 4" key="1">
    <citation type="submission" date="2020-04" db="EMBL/GenBank/DDBJ databases">
        <authorList>
            <person name="Zhang R."/>
            <person name="Schippers A."/>
        </authorList>
    </citation>
    <scope>NUCLEOTIDE SEQUENCE [LARGE SCALE GENOMIC DNA]</scope>
    <source>
        <strain evidence="3 4">DSM 109850</strain>
    </source>
</reference>
<name>A0A7Y0Q249_9FIRM</name>
<proteinExistence type="predicted"/>
<keyword evidence="2" id="KW-0812">Transmembrane</keyword>
<dbReference type="Proteomes" id="UP000533476">
    <property type="component" value="Unassembled WGS sequence"/>
</dbReference>
<feature type="transmembrane region" description="Helical" evidence="2">
    <location>
        <begin position="20"/>
        <end position="38"/>
    </location>
</feature>
<keyword evidence="2" id="KW-0472">Membrane</keyword>
<organism evidence="3 4">
    <name type="scientific">Sulfobacillus harzensis</name>
    <dbReference type="NCBI Taxonomy" id="2729629"/>
    <lineage>
        <taxon>Bacteria</taxon>
        <taxon>Bacillati</taxon>
        <taxon>Bacillota</taxon>
        <taxon>Clostridia</taxon>
        <taxon>Eubacteriales</taxon>
        <taxon>Clostridiales Family XVII. Incertae Sedis</taxon>
        <taxon>Sulfobacillus</taxon>
    </lineage>
</organism>
<dbReference type="EMBL" id="JABBVZ010000009">
    <property type="protein sequence ID" value="NMP21541.1"/>
    <property type="molecule type" value="Genomic_DNA"/>
</dbReference>
<accession>A0A7Y0Q249</accession>
<evidence type="ECO:0000313" key="3">
    <source>
        <dbReference type="EMBL" id="NMP21541.1"/>
    </source>
</evidence>
<evidence type="ECO:0000256" key="1">
    <source>
        <dbReference type="SAM" id="MobiDB-lite"/>
    </source>
</evidence>
<keyword evidence="4" id="KW-1185">Reference proteome</keyword>
<dbReference type="AlphaFoldDB" id="A0A7Y0Q249"/>
<comment type="caution">
    <text evidence="3">The sequence shown here is derived from an EMBL/GenBank/DDBJ whole genome shotgun (WGS) entry which is preliminary data.</text>
</comment>
<feature type="region of interest" description="Disordered" evidence="1">
    <location>
        <begin position="66"/>
        <end position="89"/>
    </location>
</feature>
<protein>
    <submittedName>
        <fullName evidence="3">Uncharacterized protein</fullName>
    </submittedName>
</protein>
<evidence type="ECO:0000313" key="4">
    <source>
        <dbReference type="Proteomes" id="UP000533476"/>
    </source>
</evidence>
<gene>
    <name evidence="3" type="ORF">HIJ39_04100</name>
</gene>
<dbReference type="RefSeq" id="WP_169096993.1">
    <property type="nucleotide sequence ID" value="NZ_JABBVZ010000009.1"/>
</dbReference>
<evidence type="ECO:0000256" key="2">
    <source>
        <dbReference type="SAM" id="Phobius"/>
    </source>
</evidence>